<evidence type="ECO:0000256" key="2">
    <source>
        <dbReference type="ARBA" id="ARBA00022617"/>
    </source>
</evidence>
<evidence type="ECO:0000256" key="5">
    <source>
        <dbReference type="ARBA" id="ARBA00023002"/>
    </source>
</evidence>
<reference evidence="10 11" key="1">
    <citation type="submission" date="2019-03" db="EMBL/GenBank/DDBJ databases">
        <title>Genomic Encyclopedia of Type Strains, Phase IV (KMG-IV): sequencing the most valuable type-strain genomes for metagenomic binning, comparative biology and taxonomic classification.</title>
        <authorList>
            <person name="Goeker M."/>
        </authorList>
    </citation>
    <scope>NUCLEOTIDE SEQUENCE [LARGE SCALE GENOMIC DNA]</scope>
    <source>
        <strain evidence="10 11">DSM 24830</strain>
    </source>
</reference>
<proteinExistence type="predicted"/>
<keyword evidence="5" id="KW-0560">Oxidoreductase</keyword>
<dbReference type="InterPro" id="IPR051395">
    <property type="entry name" value="Cytochrome_c_Peroxidase/MauG"/>
</dbReference>
<evidence type="ECO:0000256" key="1">
    <source>
        <dbReference type="ARBA" id="ARBA00004196"/>
    </source>
</evidence>
<dbReference type="GO" id="GO:0030313">
    <property type="term" value="C:cell envelope"/>
    <property type="evidence" value="ECO:0007669"/>
    <property type="project" value="UniProtKB-SubCell"/>
</dbReference>
<dbReference type="PANTHER" id="PTHR30600">
    <property type="entry name" value="CYTOCHROME C PEROXIDASE-RELATED"/>
    <property type="match status" value="1"/>
</dbReference>
<evidence type="ECO:0000313" key="10">
    <source>
        <dbReference type="EMBL" id="TCJ87077.1"/>
    </source>
</evidence>
<dbReference type="GO" id="GO:0046872">
    <property type="term" value="F:metal ion binding"/>
    <property type="evidence" value="ECO:0007669"/>
    <property type="project" value="UniProtKB-KW"/>
</dbReference>
<dbReference type="OrthoDB" id="100785at2"/>
<dbReference type="PANTHER" id="PTHR30600:SF10">
    <property type="entry name" value="BLL6722 PROTEIN"/>
    <property type="match status" value="1"/>
</dbReference>
<dbReference type="Pfam" id="PF03150">
    <property type="entry name" value="CCP_MauG"/>
    <property type="match status" value="1"/>
</dbReference>
<organism evidence="10 11">
    <name type="scientific">Cocleimonas flava</name>
    <dbReference type="NCBI Taxonomy" id="634765"/>
    <lineage>
        <taxon>Bacteria</taxon>
        <taxon>Pseudomonadati</taxon>
        <taxon>Pseudomonadota</taxon>
        <taxon>Gammaproteobacteria</taxon>
        <taxon>Thiotrichales</taxon>
        <taxon>Thiotrichaceae</taxon>
        <taxon>Cocleimonas</taxon>
    </lineage>
</organism>
<evidence type="ECO:0000256" key="4">
    <source>
        <dbReference type="ARBA" id="ARBA00022729"/>
    </source>
</evidence>
<keyword evidence="4 8" id="KW-0732">Signal</keyword>
<dbReference type="InterPro" id="IPR009056">
    <property type="entry name" value="Cyt_c-like_dom"/>
</dbReference>
<keyword evidence="2 7" id="KW-0349">Heme</keyword>
<gene>
    <name evidence="10" type="ORF">EV695_1579</name>
</gene>
<dbReference type="GO" id="GO:0009055">
    <property type="term" value="F:electron transfer activity"/>
    <property type="evidence" value="ECO:0007669"/>
    <property type="project" value="InterPro"/>
</dbReference>
<feature type="domain" description="Cytochrome c" evidence="9">
    <location>
        <begin position="288"/>
        <end position="450"/>
    </location>
</feature>
<dbReference type="GO" id="GO:0020037">
    <property type="term" value="F:heme binding"/>
    <property type="evidence" value="ECO:0007669"/>
    <property type="project" value="InterPro"/>
</dbReference>
<comment type="caution">
    <text evidence="10">The sequence shown here is derived from an EMBL/GenBank/DDBJ whole genome shotgun (WGS) entry which is preliminary data.</text>
</comment>
<evidence type="ECO:0000313" key="11">
    <source>
        <dbReference type="Proteomes" id="UP000294887"/>
    </source>
</evidence>
<dbReference type="EMBL" id="SMFQ01000003">
    <property type="protein sequence ID" value="TCJ87077.1"/>
    <property type="molecule type" value="Genomic_DNA"/>
</dbReference>
<keyword evidence="10" id="KW-0575">Peroxidase</keyword>
<dbReference type="RefSeq" id="WP_131905385.1">
    <property type="nucleotide sequence ID" value="NZ_BAAAFU010000004.1"/>
</dbReference>
<dbReference type="Proteomes" id="UP000294887">
    <property type="component" value="Unassembled WGS sequence"/>
</dbReference>
<dbReference type="InterPro" id="IPR036909">
    <property type="entry name" value="Cyt_c-like_dom_sf"/>
</dbReference>
<evidence type="ECO:0000256" key="6">
    <source>
        <dbReference type="ARBA" id="ARBA00023004"/>
    </source>
</evidence>
<dbReference type="AlphaFoldDB" id="A0A4R1EYY6"/>
<protein>
    <submittedName>
        <fullName evidence="10">Cytochrome c peroxidase</fullName>
    </submittedName>
</protein>
<dbReference type="SUPFAM" id="SSF46626">
    <property type="entry name" value="Cytochrome c"/>
    <property type="match status" value="2"/>
</dbReference>
<accession>A0A4R1EYY6</accession>
<evidence type="ECO:0000256" key="8">
    <source>
        <dbReference type="SAM" id="SignalP"/>
    </source>
</evidence>
<dbReference type="InterPro" id="IPR004852">
    <property type="entry name" value="Di-haem_cyt_c_peroxidsae"/>
</dbReference>
<evidence type="ECO:0000256" key="7">
    <source>
        <dbReference type="PROSITE-ProRule" id="PRU00433"/>
    </source>
</evidence>
<dbReference type="GO" id="GO:0004130">
    <property type="term" value="F:cytochrome-c peroxidase activity"/>
    <property type="evidence" value="ECO:0007669"/>
    <property type="project" value="TreeGrafter"/>
</dbReference>
<dbReference type="PROSITE" id="PS51007">
    <property type="entry name" value="CYTC"/>
    <property type="match status" value="1"/>
</dbReference>
<dbReference type="Gene3D" id="1.10.760.10">
    <property type="entry name" value="Cytochrome c-like domain"/>
    <property type="match status" value="2"/>
</dbReference>
<keyword evidence="11" id="KW-1185">Reference proteome</keyword>
<comment type="subcellular location">
    <subcellularLocation>
        <location evidence="1">Cell envelope</location>
    </subcellularLocation>
</comment>
<feature type="chain" id="PRO_5020662746" evidence="8">
    <location>
        <begin position="31"/>
        <end position="488"/>
    </location>
</feature>
<name>A0A4R1EYY6_9GAMM</name>
<feature type="signal peptide" evidence="8">
    <location>
        <begin position="1"/>
        <end position="30"/>
    </location>
</feature>
<keyword evidence="3 7" id="KW-0479">Metal-binding</keyword>
<evidence type="ECO:0000256" key="3">
    <source>
        <dbReference type="ARBA" id="ARBA00022723"/>
    </source>
</evidence>
<sequence length="488" mass="53895">MKIITKVLIEKSAFISLVLATSILSFAVTANVEATQPANTASTHQHYDPQLDLDLSSLISRYALTGTPKADHPLPNIESPKAQLGMKLFYSKTLGGDNTTACASCHHPMLGGGDDLSLSIGVDSKNPDVLGSDRKLIGKKHAQVPRNAPTTFNVAFWKKVLFHDMRIERVGKYDIHTPDMSYPKPDALAGETLVQAQARFPITSVEEMRGGYLNDSHNQTLRRALASRLQENWLEEFRKGFEDPNGNVEDLITEQNYSEAIAEYERSQVFINNPWKAYVEGDKQAISASAKKGAWLFYTDQKDGGAGCASCHSGDFFTDEKAYNTAIPQIGVGKQNGKTGNNDYGCSLITNNPKDKFRFRTPSLLNVEMTGPWGHDGAYTSLEAITRHMLSPVESAKRYETKQLKQKSIDTRFVKENTLEAIAEGIDLKAKPNLVEDDVTHLVSFLKTLTDPCVKDRACMSKWIPDVGDNDPDGQMLHAINARTGKPL</sequence>
<keyword evidence="6 7" id="KW-0408">Iron</keyword>
<evidence type="ECO:0000259" key="9">
    <source>
        <dbReference type="PROSITE" id="PS51007"/>
    </source>
</evidence>